<dbReference type="OrthoDB" id="5406014at2759"/>
<dbReference type="EMBL" id="FN649760">
    <property type="protein sequence ID" value="CBJ28555.1"/>
    <property type="molecule type" value="Genomic_DNA"/>
</dbReference>
<dbReference type="InterPro" id="IPR036770">
    <property type="entry name" value="Ankyrin_rpt-contain_sf"/>
</dbReference>
<reference evidence="4 5" key="1">
    <citation type="journal article" date="2010" name="Nature">
        <title>The Ectocarpus genome and the independent evolution of multicellularity in brown algae.</title>
        <authorList>
            <person name="Cock J.M."/>
            <person name="Sterck L."/>
            <person name="Rouze P."/>
            <person name="Scornet D."/>
            <person name="Allen A.E."/>
            <person name="Amoutzias G."/>
            <person name="Anthouard V."/>
            <person name="Artiguenave F."/>
            <person name="Aury J.M."/>
            <person name="Badger J.H."/>
            <person name="Beszteri B."/>
            <person name="Billiau K."/>
            <person name="Bonnet E."/>
            <person name="Bothwell J.H."/>
            <person name="Bowler C."/>
            <person name="Boyen C."/>
            <person name="Brownlee C."/>
            <person name="Carrano C.J."/>
            <person name="Charrier B."/>
            <person name="Cho G.Y."/>
            <person name="Coelho S.M."/>
            <person name="Collen J."/>
            <person name="Corre E."/>
            <person name="Da Silva C."/>
            <person name="Delage L."/>
            <person name="Delaroque N."/>
            <person name="Dittami S.M."/>
            <person name="Doulbeau S."/>
            <person name="Elias M."/>
            <person name="Farnham G."/>
            <person name="Gachon C.M."/>
            <person name="Gschloessl B."/>
            <person name="Heesch S."/>
            <person name="Jabbari K."/>
            <person name="Jubin C."/>
            <person name="Kawai H."/>
            <person name="Kimura K."/>
            <person name="Kloareg B."/>
            <person name="Kupper F.C."/>
            <person name="Lang D."/>
            <person name="Le Bail A."/>
            <person name="Leblanc C."/>
            <person name="Lerouge P."/>
            <person name="Lohr M."/>
            <person name="Lopez P.J."/>
            <person name="Martens C."/>
            <person name="Maumus F."/>
            <person name="Michel G."/>
            <person name="Miranda-Saavedra D."/>
            <person name="Morales J."/>
            <person name="Moreau H."/>
            <person name="Motomura T."/>
            <person name="Nagasato C."/>
            <person name="Napoli C.A."/>
            <person name="Nelson D.R."/>
            <person name="Nyvall-Collen P."/>
            <person name="Peters A.F."/>
            <person name="Pommier C."/>
            <person name="Potin P."/>
            <person name="Poulain J."/>
            <person name="Quesneville H."/>
            <person name="Read B."/>
            <person name="Rensing S.A."/>
            <person name="Ritter A."/>
            <person name="Rousvoal S."/>
            <person name="Samanta M."/>
            <person name="Samson G."/>
            <person name="Schroeder D.C."/>
            <person name="Segurens B."/>
            <person name="Strittmatter M."/>
            <person name="Tonon T."/>
            <person name="Tregear J.W."/>
            <person name="Valentin K."/>
            <person name="von Dassow P."/>
            <person name="Yamagishi T."/>
            <person name="Van de Peer Y."/>
            <person name="Wincker P."/>
        </authorList>
    </citation>
    <scope>NUCLEOTIDE SEQUENCE [LARGE SCALE GENOMIC DNA]</scope>
    <source>
        <strain evidence="5">Ec32 / CCAP1310/4</strain>
    </source>
</reference>
<name>D7FHJ3_ECTSI</name>
<dbReference type="SUPFAM" id="SSF48403">
    <property type="entry name" value="Ankyrin repeat"/>
    <property type="match status" value="1"/>
</dbReference>
<protein>
    <submittedName>
        <fullName evidence="4">Uncharacterized protein</fullName>
    </submittedName>
</protein>
<dbReference type="InParanoid" id="D7FHJ3"/>
<evidence type="ECO:0000256" key="2">
    <source>
        <dbReference type="ARBA" id="ARBA00023043"/>
    </source>
</evidence>
<sequence length="96" mass="10422">MLKLIAYKGVNVAATCDNGFTALHICALFGRTDLIDVLVRIGDSSLEKEDDQGRTAFLVAVCFGQVRAAGAFERLGSDVNYRYRDGATPLHCAVRL</sequence>
<keyword evidence="5" id="KW-1185">Reference proteome</keyword>
<feature type="repeat" description="ANK" evidence="3">
    <location>
        <begin position="18"/>
        <end position="50"/>
    </location>
</feature>
<gene>
    <name evidence="4" type="ORF">Esi_0108_0101</name>
</gene>
<dbReference type="PANTHER" id="PTHR24198:SF165">
    <property type="entry name" value="ANKYRIN REPEAT-CONTAINING PROTEIN-RELATED"/>
    <property type="match status" value="1"/>
</dbReference>
<dbReference type="STRING" id="2880.D7FHJ3"/>
<dbReference type="SMART" id="SM00248">
    <property type="entry name" value="ANK"/>
    <property type="match status" value="2"/>
</dbReference>
<organism evidence="4 5">
    <name type="scientific">Ectocarpus siliculosus</name>
    <name type="common">Brown alga</name>
    <name type="synonym">Conferva siliculosa</name>
    <dbReference type="NCBI Taxonomy" id="2880"/>
    <lineage>
        <taxon>Eukaryota</taxon>
        <taxon>Sar</taxon>
        <taxon>Stramenopiles</taxon>
        <taxon>Ochrophyta</taxon>
        <taxon>PX clade</taxon>
        <taxon>Phaeophyceae</taxon>
        <taxon>Ectocarpales</taxon>
        <taxon>Ectocarpaceae</taxon>
        <taxon>Ectocarpus</taxon>
    </lineage>
</organism>
<dbReference type="Gene3D" id="1.25.40.20">
    <property type="entry name" value="Ankyrin repeat-containing domain"/>
    <property type="match status" value="1"/>
</dbReference>
<evidence type="ECO:0000313" key="4">
    <source>
        <dbReference type="EMBL" id="CBJ28555.1"/>
    </source>
</evidence>
<dbReference type="Proteomes" id="UP000002630">
    <property type="component" value="Unassembled WGS sequence"/>
</dbReference>
<dbReference type="InterPro" id="IPR002110">
    <property type="entry name" value="Ankyrin_rpt"/>
</dbReference>
<evidence type="ECO:0000256" key="1">
    <source>
        <dbReference type="ARBA" id="ARBA00022737"/>
    </source>
</evidence>
<dbReference type="Pfam" id="PF12796">
    <property type="entry name" value="Ank_2"/>
    <property type="match status" value="1"/>
</dbReference>
<evidence type="ECO:0000256" key="3">
    <source>
        <dbReference type="PROSITE-ProRule" id="PRU00023"/>
    </source>
</evidence>
<keyword evidence="1" id="KW-0677">Repeat</keyword>
<dbReference type="PROSITE" id="PS50088">
    <property type="entry name" value="ANK_REPEAT"/>
    <property type="match status" value="1"/>
</dbReference>
<dbReference type="PANTHER" id="PTHR24198">
    <property type="entry name" value="ANKYRIN REPEAT AND PROTEIN KINASE DOMAIN-CONTAINING PROTEIN"/>
    <property type="match status" value="1"/>
</dbReference>
<dbReference type="AlphaFoldDB" id="D7FHJ3"/>
<accession>D7FHJ3</accession>
<dbReference type="PROSITE" id="PS50297">
    <property type="entry name" value="ANK_REP_REGION"/>
    <property type="match status" value="1"/>
</dbReference>
<keyword evidence="2 3" id="KW-0040">ANK repeat</keyword>
<proteinExistence type="predicted"/>
<evidence type="ECO:0000313" key="5">
    <source>
        <dbReference type="Proteomes" id="UP000002630"/>
    </source>
</evidence>